<feature type="compositionally biased region" description="Polar residues" evidence="2">
    <location>
        <begin position="91"/>
        <end position="101"/>
    </location>
</feature>
<comment type="pathway">
    <text evidence="1">Protein modification; protein ubiquitination.</text>
</comment>
<dbReference type="Pfam" id="PF00651">
    <property type="entry name" value="BTB"/>
    <property type="match status" value="1"/>
</dbReference>
<organism evidence="4 5">
    <name type="scientific">[Myrmecia] bisecta</name>
    <dbReference type="NCBI Taxonomy" id="41462"/>
    <lineage>
        <taxon>Eukaryota</taxon>
        <taxon>Viridiplantae</taxon>
        <taxon>Chlorophyta</taxon>
        <taxon>core chlorophytes</taxon>
        <taxon>Trebouxiophyceae</taxon>
        <taxon>Trebouxiales</taxon>
        <taxon>Trebouxiaceae</taxon>
        <taxon>Myrmecia</taxon>
    </lineage>
</organism>
<dbReference type="InterPro" id="IPR000210">
    <property type="entry name" value="BTB/POZ_dom"/>
</dbReference>
<gene>
    <name evidence="4" type="ORF">WJX72_007948</name>
</gene>
<dbReference type="Gene3D" id="3.30.710.10">
    <property type="entry name" value="Potassium Channel Kv1.1, Chain A"/>
    <property type="match status" value="1"/>
</dbReference>
<name>A0AAW1PB33_9CHLO</name>
<dbReference type="InterPro" id="IPR011333">
    <property type="entry name" value="SKP1/BTB/POZ_sf"/>
</dbReference>
<dbReference type="Proteomes" id="UP001489004">
    <property type="component" value="Unassembled WGS sequence"/>
</dbReference>
<evidence type="ECO:0000256" key="1">
    <source>
        <dbReference type="ARBA" id="ARBA00004906"/>
    </source>
</evidence>
<evidence type="ECO:0000256" key="2">
    <source>
        <dbReference type="SAM" id="MobiDB-lite"/>
    </source>
</evidence>
<feature type="domain" description="BTB" evidence="3">
    <location>
        <begin position="291"/>
        <end position="373"/>
    </location>
</feature>
<accession>A0AAW1PB33</accession>
<keyword evidence="5" id="KW-1185">Reference proteome</keyword>
<feature type="region of interest" description="Disordered" evidence="2">
    <location>
        <begin position="91"/>
        <end position="114"/>
    </location>
</feature>
<protein>
    <recommendedName>
        <fullName evidence="3">BTB domain-containing protein</fullName>
    </recommendedName>
</protein>
<feature type="region of interest" description="Disordered" evidence="2">
    <location>
        <begin position="126"/>
        <end position="151"/>
    </location>
</feature>
<feature type="region of interest" description="Disordered" evidence="2">
    <location>
        <begin position="1"/>
        <end position="20"/>
    </location>
</feature>
<evidence type="ECO:0000313" key="5">
    <source>
        <dbReference type="Proteomes" id="UP001489004"/>
    </source>
</evidence>
<dbReference type="EMBL" id="JALJOR010000013">
    <property type="protein sequence ID" value="KAK9806934.1"/>
    <property type="molecule type" value="Genomic_DNA"/>
</dbReference>
<dbReference type="AlphaFoldDB" id="A0AAW1PB33"/>
<feature type="compositionally biased region" description="Acidic residues" evidence="2">
    <location>
        <begin position="131"/>
        <end position="151"/>
    </location>
</feature>
<evidence type="ECO:0000259" key="3">
    <source>
        <dbReference type="Pfam" id="PF00651"/>
    </source>
</evidence>
<evidence type="ECO:0000313" key="4">
    <source>
        <dbReference type="EMBL" id="KAK9806934.1"/>
    </source>
</evidence>
<comment type="caution">
    <text evidence="4">The sequence shown here is derived from an EMBL/GenBank/DDBJ whole genome shotgun (WGS) entry which is preliminary data.</text>
</comment>
<reference evidence="4 5" key="1">
    <citation type="journal article" date="2024" name="Nat. Commun.">
        <title>Phylogenomics reveals the evolutionary origins of lichenization in chlorophyte algae.</title>
        <authorList>
            <person name="Puginier C."/>
            <person name="Libourel C."/>
            <person name="Otte J."/>
            <person name="Skaloud P."/>
            <person name="Haon M."/>
            <person name="Grisel S."/>
            <person name="Petersen M."/>
            <person name="Berrin J.G."/>
            <person name="Delaux P.M."/>
            <person name="Dal Grande F."/>
            <person name="Keller J."/>
        </authorList>
    </citation>
    <scope>NUCLEOTIDE SEQUENCE [LARGE SCALE GENOMIC DNA]</scope>
    <source>
        <strain evidence="4 5">SAG 2043</strain>
    </source>
</reference>
<proteinExistence type="predicted"/>
<sequence length="404" mass="43430">MSSSQHKPLPQVPPSINKASQLPSTAEVFSADKVHDILCNQASWAQLSEDVIKLSNARKQPSVALFAAASPSLQGKASAPDTLYLYGGQQGHIQESQRANTQQQQRKPKPKLRLDEMDEAYREAVKSWIGSDDDGSDVSESDEEDQDEDDDIPEETAWLVQGGRAPDGSSLSAALLFDFASQSWSCLAPTNWASVPSTPAAAADLPQTARHVAAPYNGTVVIFTAATGALSFGDSRVPSSAGTLVCLWQSVQRLADPKGAPAHCPAPRMLYDVPTAQMANDAPRSVSCPAAVLSLYSTFFDDMFQDMVQDSDMDAVPVTIGGSQELSGLQLMLQCVFGARHTGHFDALQLIRLFRLAHQYDMRFIAAECVASLHVVTLTADVVAPMLQLTMDVGHCKELAGLQV</sequence>